<accession>A0A444QAJ5</accession>
<keyword evidence="1" id="KW-0812">Transmembrane</keyword>
<dbReference type="AlphaFoldDB" id="A0A444QAJ5"/>
<feature type="transmembrane region" description="Helical" evidence="1">
    <location>
        <begin position="12"/>
        <end position="33"/>
    </location>
</feature>
<feature type="transmembrane region" description="Helical" evidence="1">
    <location>
        <begin position="89"/>
        <end position="112"/>
    </location>
</feature>
<feature type="transmembrane region" description="Helical" evidence="1">
    <location>
        <begin position="61"/>
        <end position="82"/>
    </location>
</feature>
<gene>
    <name evidence="2" type="ORF">ELQ92_08630</name>
</gene>
<dbReference type="RefSeq" id="WP_128498604.1">
    <property type="nucleotide sequence ID" value="NZ_RZNC01000003.1"/>
</dbReference>
<organism evidence="2 3">
    <name type="scientific">Labedella populi</name>
    <dbReference type="NCBI Taxonomy" id="2498850"/>
    <lineage>
        <taxon>Bacteria</taxon>
        <taxon>Bacillati</taxon>
        <taxon>Actinomycetota</taxon>
        <taxon>Actinomycetes</taxon>
        <taxon>Micrococcales</taxon>
        <taxon>Microbacteriaceae</taxon>
        <taxon>Labedella</taxon>
    </lineage>
</organism>
<dbReference type="EMBL" id="RZNC01000003">
    <property type="protein sequence ID" value="RWZ61102.1"/>
    <property type="molecule type" value="Genomic_DNA"/>
</dbReference>
<dbReference type="Proteomes" id="UP000288603">
    <property type="component" value="Unassembled WGS sequence"/>
</dbReference>
<name>A0A444QAJ5_9MICO</name>
<reference evidence="2 3" key="1">
    <citation type="submission" date="2018-12" db="EMBL/GenBank/DDBJ databases">
        <authorList>
            <person name="Li F."/>
        </authorList>
    </citation>
    <scope>NUCLEOTIDE SEQUENCE [LARGE SCALE GENOMIC DNA]</scope>
    <source>
        <strain evidence="2 3">8H24J-4-2</strain>
    </source>
</reference>
<evidence type="ECO:0000256" key="1">
    <source>
        <dbReference type="SAM" id="Phobius"/>
    </source>
</evidence>
<comment type="caution">
    <text evidence="2">The sequence shown here is derived from an EMBL/GenBank/DDBJ whole genome shotgun (WGS) entry which is preliminary data.</text>
</comment>
<proteinExistence type="predicted"/>
<sequence length="119" mass="12607">MVGPTEATRDRVSWSGAGWRIALAVVFGLVLAWDVREAVGNLLGVLNLAAGFETAISPTGWFVLLLAIALPLVGFLAVLWLGRRAPAMSLFLAYLTVTVVVSALSLDILAIYSPLSLLV</sequence>
<evidence type="ECO:0000313" key="2">
    <source>
        <dbReference type="EMBL" id="RWZ61102.1"/>
    </source>
</evidence>
<protein>
    <submittedName>
        <fullName evidence="2">Uncharacterized protein</fullName>
    </submittedName>
</protein>
<evidence type="ECO:0000313" key="3">
    <source>
        <dbReference type="Proteomes" id="UP000288603"/>
    </source>
</evidence>
<keyword evidence="3" id="KW-1185">Reference proteome</keyword>
<keyword evidence="1" id="KW-0472">Membrane</keyword>
<keyword evidence="1" id="KW-1133">Transmembrane helix</keyword>